<dbReference type="Pfam" id="PF00149">
    <property type="entry name" value="Metallophos"/>
    <property type="match status" value="1"/>
</dbReference>
<evidence type="ECO:0000313" key="3">
    <source>
        <dbReference type="Proteomes" id="UP000295063"/>
    </source>
</evidence>
<proteinExistence type="predicted"/>
<dbReference type="GO" id="GO:0016787">
    <property type="term" value="F:hydrolase activity"/>
    <property type="evidence" value="ECO:0007669"/>
    <property type="project" value="InterPro"/>
</dbReference>
<reference evidence="2 3" key="1">
    <citation type="submission" date="2019-03" db="EMBL/GenBank/DDBJ databases">
        <title>Genomic Encyclopedia of Type Strains, Phase IV (KMG-IV): sequencing the most valuable type-strain genomes for metagenomic binning, comparative biology and taxonomic classification.</title>
        <authorList>
            <person name="Goeker M."/>
        </authorList>
    </citation>
    <scope>NUCLEOTIDE SEQUENCE [LARGE SCALE GENOMIC DNA]</scope>
    <source>
        <strain evidence="2 3">DSM 15969</strain>
    </source>
</reference>
<dbReference type="InterPro" id="IPR029052">
    <property type="entry name" value="Metallo-depent_PP-like"/>
</dbReference>
<name>A0A4R1Q1I2_9FIRM</name>
<dbReference type="OrthoDB" id="8610138at2"/>
<sequence length="97" mass="11116">MKIFAIADTHLSGEPPTKPMDIFGAHWHNHWEKIKADWLDRVAAEDTVLLPGDISWAMRLDDALVDLNAIRQLPGRKILIRGNHVILSDECKYRYIA</sequence>
<dbReference type="Gene3D" id="3.60.21.10">
    <property type="match status" value="1"/>
</dbReference>
<keyword evidence="3" id="KW-1185">Reference proteome</keyword>
<gene>
    <name evidence="2" type="ORF">EV210_102344</name>
</gene>
<dbReference type="EMBL" id="SLUI01000002">
    <property type="protein sequence ID" value="TCL39428.1"/>
    <property type="molecule type" value="Genomic_DNA"/>
</dbReference>
<dbReference type="InterPro" id="IPR004843">
    <property type="entry name" value="Calcineurin-like_PHP"/>
</dbReference>
<protein>
    <submittedName>
        <fullName evidence="2">Calcineurin-like phosphoesterase family protein</fullName>
    </submittedName>
</protein>
<dbReference type="RefSeq" id="WP_132075944.1">
    <property type="nucleotide sequence ID" value="NZ_SLUI01000002.1"/>
</dbReference>
<dbReference type="Proteomes" id="UP000295063">
    <property type="component" value="Unassembled WGS sequence"/>
</dbReference>
<evidence type="ECO:0000313" key="2">
    <source>
        <dbReference type="EMBL" id="TCL39428.1"/>
    </source>
</evidence>
<organism evidence="2 3">
    <name type="scientific">Anaerospora hongkongensis</name>
    <dbReference type="NCBI Taxonomy" id="244830"/>
    <lineage>
        <taxon>Bacteria</taxon>
        <taxon>Bacillati</taxon>
        <taxon>Bacillota</taxon>
        <taxon>Negativicutes</taxon>
        <taxon>Selenomonadales</taxon>
        <taxon>Sporomusaceae</taxon>
        <taxon>Anaerospora</taxon>
    </lineage>
</organism>
<accession>A0A4R1Q1I2</accession>
<feature type="domain" description="Calcineurin-like phosphoesterase" evidence="1">
    <location>
        <begin position="1"/>
        <end position="95"/>
    </location>
</feature>
<evidence type="ECO:0000259" key="1">
    <source>
        <dbReference type="Pfam" id="PF00149"/>
    </source>
</evidence>
<dbReference type="AlphaFoldDB" id="A0A4R1Q1I2"/>
<dbReference type="SUPFAM" id="SSF56300">
    <property type="entry name" value="Metallo-dependent phosphatases"/>
    <property type="match status" value="1"/>
</dbReference>
<comment type="caution">
    <text evidence="2">The sequence shown here is derived from an EMBL/GenBank/DDBJ whole genome shotgun (WGS) entry which is preliminary data.</text>
</comment>